<proteinExistence type="predicted"/>
<reference evidence="3" key="2">
    <citation type="journal article" date="2013" name="Nat. Commun.">
        <title>Genome of the Chinese tree shrew.</title>
        <authorList>
            <person name="Fan Y."/>
            <person name="Huang Z.Y."/>
            <person name="Cao C.C."/>
            <person name="Chen C.S."/>
            <person name="Chen Y.X."/>
            <person name="Fan D.D."/>
            <person name="He J."/>
            <person name="Hou H.L."/>
            <person name="Hu L."/>
            <person name="Hu X.T."/>
            <person name="Jiang X.T."/>
            <person name="Lai R."/>
            <person name="Lang Y.S."/>
            <person name="Liang B."/>
            <person name="Liao S.G."/>
            <person name="Mu D."/>
            <person name="Ma Y.Y."/>
            <person name="Niu Y.Y."/>
            <person name="Sun X.Q."/>
            <person name="Xia J.Q."/>
            <person name="Xiao J."/>
            <person name="Xiong Z.Q."/>
            <person name="Xu L."/>
            <person name="Yang L."/>
            <person name="Zhang Y."/>
            <person name="Zhao W."/>
            <person name="Zhao X.D."/>
            <person name="Zheng Y.T."/>
            <person name="Zhou J.M."/>
            <person name="Zhu Y.B."/>
            <person name="Zhang G.J."/>
            <person name="Wang J."/>
            <person name="Yao Y.G."/>
        </authorList>
    </citation>
    <scope>NUCLEOTIDE SEQUENCE [LARGE SCALE GENOMIC DNA]</scope>
</reference>
<dbReference type="AlphaFoldDB" id="L9JIF6"/>
<evidence type="ECO:0000256" key="1">
    <source>
        <dbReference type="SAM" id="MobiDB-lite"/>
    </source>
</evidence>
<feature type="compositionally biased region" description="Polar residues" evidence="1">
    <location>
        <begin position="192"/>
        <end position="201"/>
    </location>
</feature>
<reference evidence="3" key="1">
    <citation type="submission" date="2012-07" db="EMBL/GenBank/DDBJ databases">
        <title>Genome of the Chinese tree shrew, a rising model animal genetically related to primates.</title>
        <authorList>
            <person name="Zhang G."/>
            <person name="Fan Y."/>
            <person name="Yao Y."/>
            <person name="Huang Z."/>
        </authorList>
    </citation>
    <scope>NUCLEOTIDE SEQUENCE [LARGE SCALE GENOMIC DNA]</scope>
</reference>
<name>L9JIF6_TUPCH</name>
<dbReference type="Proteomes" id="UP000011518">
    <property type="component" value="Unassembled WGS sequence"/>
</dbReference>
<gene>
    <name evidence="2" type="ORF">TREES_T100014267</name>
</gene>
<accession>L9JIF6</accession>
<dbReference type="STRING" id="246437.L9JIF6"/>
<dbReference type="InParanoid" id="L9JIF6"/>
<dbReference type="EMBL" id="KB321017">
    <property type="protein sequence ID" value="ELW48902.1"/>
    <property type="molecule type" value="Genomic_DNA"/>
</dbReference>
<protein>
    <submittedName>
        <fullName evidence="2">Uncharacterized protein</fullName>
    </submittedName>
</protein>
<sequence>MVVAVSRGPGYGDRAILKLPEKGRNSQDIPPPRSGCTRSSGPDTQWLSACLVLLHRLPWFDARTYHGLRTMSTLVVLASACPRPAEPPQRNVGTAVIGFWPWRKAGSEGCYSRGCCNAIPLLLGSSEGPCEQHASVTSHGRRTNQGACACNRPAVRSRSSSAVTEQQCGHGTPVQSRSSGAVTEQRCGHRTAVQSQNSGAVTEQRCGHGAAVRSRSSGAVTEQRCGHGAAVRSRSSGAVTEQRCGHGAAVRSRSSGAVTEQRCGHGAAVRSRSSGAVTEQRCGHGAAVRSRSSGAVTEQRCGHGAAVRSRSSGAVTEQRCGHGAAVRSRSSGAVTEQRCGHGAAVRSRSSGAVTEQRCGHGAAVRSRSSGAVTEQRCGHGAAVRSRSSGAVTEQRCGHGAAVWSRNSGVATEQRDAIGPPHSIWKAADATIPGGRPESEHRKLSRALLMAAVKALAPAAPPLITGGTEVTTWITDTARSEADPASGHPTHSRGTYRLQLDKADTGKEQKRAHSGHASTHLQGPPTEGEGLLLTPPGAKDGSIRNIPGFVTLAVANQGSRRPPPASEPALTAEPQPHLERHTSGPMAIGTPELHNSGPPRTAPHSAVCQHPSRVVVTLPDPWEGAGSIGHAQQLVKCHRPRFRIDLEEAPHVCWLRGSLLSDLSRKTLLPTSVLLCAAPVRCSCACAPVRCSCECAPVSCSCELLLCAAPVSVLVCAAPVRCSCGCAPVRCSCGCAPVSCSCELLLCAAPPEKPNLIRCSWVARSVVGSPSTDQQARVLMDTQAGINPLLQPLERSMTQVQTWLLKEQEGPCARAEGRTASC</sequence>
<feature type="region of interest" description="Disordered" evidence="1">
    <location>
        <begin position="21"/>
        <end position="41"/>
    </location>
</feature>
<evidence type="ECO:0000313" key="2">
    <source>
        <dbReference type="EMBL" id="ELW48902.1"/>
    </source>
</evidence>
<evidence type="ECO:0000313" key="3">
    <source>
        <dbReference type="Proteomes" id="UP000011518"/>
    </source>
</evidence>
<feature type="region of interest" description="Disordered" evidence="1">
    <location>
        <begin position="555"/>
        <end position="605"/>
    </location>
</feature>
<organism evidence="2 3">
    <name type="scientific">Tupaia chinensis</name>
    <name type="common">Chinese tree shrew</name>
    <name type="synonym">Tupaia belangeri chinensis</name>
    <dbReference type="NCBI Taxonomy" id="246437"/>
    <lineage>
        <taxon>Eukaryota</taxon>
        <taxon>Metazoa</taxon>
        <taxon>Chordata</taxon>
        <taxon>Craniata</taxon>
        <taxon>Vertebrata</taxon>
        <taxon>Euteleostomi</taxon>
        <taxon>Mammalia</taxon>
        <taxon>Eutheria</taxon>
        <taxon>Euarchontoglires</taxon>
        <taxon>Scandentia</taxon>
        <taxon>Tupaiidae</taxon>
        <taxon>Tupaia</taxon>
    </lineage>
</organism>
<feature type="region of interest" description="Disordered" evidence="1">
    <location>
        <begin position="502"/>
        <end position="537"/>
    </location>
</feature>
<keyword evidence="3" id="KW-1185">Reference proteome</keyword>
<feature type="compositionally biased region" description="Polar residues" evidence="1">
    <location>
        <begin position="164"/>
        <end position="182"/>
    </location>
</feature>
<feature type="region of interest" description="Disordered" evidence="1">
    <location>
        <begin position="162"/>
        <end position="242"/>
    </location>
</feature>